<name>A0ABR1YEF9_9PEZI</name>
<protein>
    <submittedName>
        <fullName evidence="2">Uncharacterized protein</fullName>
    </submittedName>
</protein>
<dbReference type="EMBL" id="JBBWRZ010000010">
    <property type="protein sequence ID" value="KAK8227350.1"/>
    <property type="molecule type" value="Genomic_DNA"/>
</dbReference>
<keyword evidence="1" id="KW-0812">Transmembrane</keyword>
<keyword evidence="3" id="KW-1185">Reference proteome</keyword>
<evidence type="ECO:0000256" key="1">
    <source>
        <dbReference type="SAM" id="Phobius"/>
    </source>
</evidence>
<gene>
    <name evidence="2" type="ORF">HDK90DRAFT_513888</name>
</gene>
<dbReference type="Proteomes" id="UP001492380">
    <property type="component" value="Unassembled WGS sequence"/>
</dbReference>
<evidence type="ECO:0000313" key="3">
    <source>
        <dbReference type="Proteomes" id="UP001492380"/>
    </source>
</evidence>
<keyword evidence="1" id="KW-1133">Transmembrane helix</keyword>
<sequence length="103" mass="11186">MAHKKIPTRAFEYQKNPLESIDPGLVFAPWPDIQKSQENIGSTASHPTSLALVPTPNVLYLCVAWSSVVGLLAHLALFAIVRMAAGEAEELGTAHNADFFVWA</sequence>
<accession>A0ABR1YEF9</accession>
<organism evidence="2 3">
    <name type="scientific">Phyllosticta capitalensis</name>
    <dbReference type="NCBI Taxonomy" id="121624"/>
    <lineage>
        <taxon>Eukaryota</taxon>
        <taxon>Fungi</taxon>
        <taxon>Dikarya</taxon>
        <taxon>Ascomycota</taxon>
        <taxon>Pezizomycotina</taxon>
        <taxon>Dothideomycetes</taxon>
        <taxon>Dothideomycetes incertae sedis</taxon>
        <taxon>Botryosphaeriales</taxon>
        <taxon>Phyllostictaceae</taxon>
        <taxon>Phyllosticta</taxon>
    </lineage>
</organism>
<comment type="caution">
    <text evidence="2">The sequence shown here is derived from an EMBL/GenBank/DDBJ whole genome shotgun (WGS) entry which is preliminary data.</text>
</comment>
<proteinExistence type="predicted"/>
<reference evidence="2 3" key="1">
    <citation type="submission" date="2024-04" db="EMBL/GenBank/DDBJ databases">
        <title>Phyllosticta paracitricarpa is synonymous to the EU quarantine fungus P. citricarpa based on phylogenomic analyses.</title>
        <authorList>
            <consortium name="Lawrence Berkeley National Laboratory"/>
            <person name="Van Ingen-Buijs V.A."/>
            <person name="Van Westerhoven A.C."/>
            <person name="Haridas S."/>
            <person name="Skiadas P."/>
            <person name="Martin F."/>
            <person name="Groenewald J.Z."/>
            <person name="Crous P.W."/>
            <person name="Seidl M.F."/>
        </authorList>
    </citation>
    <scope>NUCLEOTIDE SEQUENCE [LARGE SCALE GENOMIC DNA]</scope>
    <source>
        <strain evidence="2 3">CBS 123374</strain>
    </source>
</reference>
<keyword evidence="1" id="KW-0472">Membrane</keyword>
<evidence type="ECO:0000313" key="2">
    <source>
        <dbReference type="EMBL" id="KAK8227350.1"/>
    </source>
</evidence>
<feature type="transmembrane region" description="Helical" evidence="1">
    <location>
        <begin position="58"/>
        <end position="81"/>
    </location>
</feature>